<dbReference type="Proteomes" id="UP000273044">
    <property type="component" value="Chromosome"/>
</dbReference>
<evidence type="ECO:0000256" key="1">
    <source>
        <dbReference type="ARBA" id="ARBA00004651"/>
    </source>
</evidence>
<feature type="transmembrane region" description="Helical" evidence="11">
    <location>
        <begin position="141"/>
        <end position="163"/>
    </location>
</feature>
<dbReference type="RefSeq" id="WP_061787597.1">
    <property type="nucleotide sequence ID" value="NZ_LR134406.1"/>
</dbReference>
<feature type="region of interest" description="Disordered" evidence="10">
    <location>
        <begin position="570"/>
        <end position="602"/>
    </location>
</feature>
<accession>A0A448N268</accession>
<organism evidence="14 15">
    <name type="scientific">Arachnia propionica</name>
    <dbReference type="NCBI Taxonomy" id="1750"/>
    <lineage>
        <taxon>Bacteria</taxon>
        <taxon>Bacillati</taxon>
        <taxon>Actinomycetota</taxon>
        <taxon>Actinomycetes</taxon>
        <taxon>Propionibacteriales</taxon>
        <taxon>Propionibacteriaceae</taxon>
        <taxon>Arachnia</taxon>
    </lineage>
</organism>
<keyword evidence="3" id="KW-1003">Cell membrane</keyword>
<dbReference type="GO" id="GO:0005524">
    <property type="term" value="F:ATP binding"/>
    <property type="evidence" value="ECO:0007669"/>
    <property type="project" value="UniProtKB-KW"/>
</dbReference>
<evidence type="ECO:0000313" key="14">
    <source>
        <dbReference type="EMBL" id="VEH71475.1"/>
    </source>
</evidence>
<dbReference type="Pfam" id="PF00005">
    <property type="entry name" value="ABC_tran"/>
    <property type="match status" value="1"/>
</dbReference>
<keyword evidence="5" id="KW-0547">Nucleotide-binding</keyword>
<keyword evidence="8 11" id="KW-0472">Membrane</keyword>
<protein>
    <submittedName>
        <fullName evidence="14">Probable multidrug resistance ABC transporter ATP-binding/permease protein YheH</fullName>
        <ecNumber evidence="14">3.6.3.-</ecNumber>
    </submittedName>
</protein>
<feature type="transmembrane region" description="Helical" evidence="11">
    <location>
        <begin position="68"/>
        <end position="84"/>
    </location>
</feature>
<gene>
    <name evidence="14" type="primary">yheH_2</name>
    <name evidence="14" type="ORF">NCTC12967_02797</name>
</gene>
<dbReference type="GeneID" id="64408212"/>
<dbReference type="EMBL" id="LR134406">
    <property type="protein sequence ID" value="VEH71475.1"/>
    <property type="molecule type" value="Genomic_DNA"/>
</dbReference>
<dbReference type="PROSITE" id="PS00211">
    <property type="entry name" value="ABC_TRANSPORTER_1"/>
    <property type="match status" value="1"/>
</dbReference>
<feature type="transmembrane region" description="Helical" evidence="11">
    <location>
        <begin position="285"/>
        <end position="305"/>
    </location>
</feature>
<evidence type="ECO:0000256" key="4">
    <source>
        <dbReference type="ARBA" id="ARBA00022692"/>
    </source>
</evidence>
<feature type="compositionally biased region" description="Gly residues" evidence="10">
    <location>
        <begin position="593"/>
        <end position="602"/>
    </location>
</feature>
<feature type="domain" description="ABC transmembrane type-1" evidence="13">
    <location>
        <begin position="31"/>
        <end position="313"/>
    </location>
</feature>
<keyword evidence="6 14" id="KW-0067">ATP-binding</keyword>
<dbReference type="InterPro" id="IPR017871">
    <property type="entry name" value="ABC_transporter-like_CS"/>
</dbReference>
<dbReference type="GO" id="GO:0005886">
    <property type="term" value="C:plasma membrane"/>
    <property type="evidence" value="ECO:0007669"/>
    <property type="project" value="UniProtKB-SubCell"/>
</dbReference>
<dbReference type="GO" id="GO:0140359">
    <property type="term" value="F:ABC-type transporter activity"/>
    <property type="evidence" value="ECO:0007669"/>
    <property type="project" value="InterPro"/>
</dbReference>
<comment type="subcellular location">
    <subcellularLocation>
        <location evidence="1">Cell membrane</location>
        <topology evidence="1">Multi-pass membrane protein</topology>
    </subcellularLocation>
</comment>
<feature type="domain" description="ABC transporter" evidence="12">
    <location>
        <begin position="347"/>
        <end position="581"/>
    </location>
</feature>
<keyword evidence="15" id="KW-1185">Reference proteome</keyword>
<comment type="similarity">
    <text evidence="9">Belongs to the ABC transporter superfamily. Lipid exporter (TC 3.A.1.106) family.</text>
</comment>
<keyword evidence="14" id="KW-0378">Hydrolase</keyword>
<feature type="transmembrane region" description="Helical" evidence="11">
    <location>
        <begin position="169"/>
        <end position="189"/>
    </location>
</feature>
<evidence type="ECO:0000259" key="12">
    <source>
        <dbReference type="PROSITE" id="PS50893"/>
    </source>
</evidence>
<dbReference type="EC" id="3.6.3.-" evidence="14"/>
<dbReference type="PANTHER" id="PTHR24221">
    <property type="entry name" value="ATP-BINDING CASSETTE SUB-FAMILY B"/>
    <property type="match status" value="1"/>
</dbReference>
<evidence type="ECO:0000256" key="9">
    <source>
        <dbReference type="ARBA" id="ARBA00061644"/>
    </source>
</evidence>
<dbReference type="GO" id="GO:0034040">
    <property type="term" value="F:ATPase-coupled lipid transmembrane transporter activity"/>
    <property type="evidence" value="ECO:0007669"/>
    <property type="project" value="TreeGrafter"/>
</dbReference>
<dbReference type="PROSITE" id="PS50893">
    <property type="entry name" value="ABC_TRANSPORTER_2"/>
    <property type="match status" value="1"/>
</dbReference>
<evidence type="ECO:0000256" key="11">
    <source>
        <dbReference type="SAM" id="Phobius"/>
    </source>
</evidence>
<evidence type="ECO:0000256" key="5">
    <source>
        <dbReference type="ARBA" id="ARBA00022741"/>
    </source>
</evidence>
<dbReference type="InterPro" id="IPR027417">
    <property type="entry name" value="P-loop_NTPase"/>
</dbReference>
<dbReference type="Gene3D" id="1.20.1560.10">
    <property type="entry name" value="ABC transporter type 1, transmembrane domain"/>
    <property type="match status" value="1"/>
</dbReference>
<dbReference type="InterPro" id="IPR011527">
    <property type="entry name" value="ABC1_TM_dom"/>
</dbReference>
<evidence type="ECO:0000256" key="8">
    <source>
        <dbReference type="ARBA" id="ARBA00023136"/>
    </source>
</evidence>
<proteinExistence type="inferred from homology"/>
<dbReference type="SUPFAM" id="SSF90123">
    <property type="entry name" value="ABC transporter transmembrane region"/>
    <property type="match status" value="1"/>
</dbReference>
<feature type="transmembrane region" description="Helical" evidence="11">
    <location>
        <begin position="30"/>
        <end position="56"/>
    </location>
</feature>
<name>A0A448N268_9ACTN</name>
<reference evidence="14 15" key="1">
    <citation type="submission" date="2018-12" db="EMBL/GenBank/DDBJ databases">
        <authorList>
            <consortium name="Pathogen Informatics"/>
        </authorList>
    </citation>
    <scope>NUCLEOTIDE SEQUENCE [LARGE SCALE GENOMIC DNA]</scope>
    <source>
        <strain evidence="14 15">NCTC12967</strain>
    </source>
</reference>
<dbReference type="SUPFAM" id="SSF52540">
    <property type="entry name" value="P-loop containing nucleoside triphosphate hydrolases"/>
    <property type="match status" value="1"/>
</dbReference>
<dbReference type="InterPro" id="IPR039421">
    <property type="entry name" value="Type_1_exporter"/>
</dbReference>
<evidence type="ECO:0000256" key="2">
    <source>
        <dbReference type="ARBA" id="ARBA00022448"/>
    </source>
</evidence>
<dbReference type="Pfam" id="PF00664">
    <property type="entry name" value="ABC_membrane"/>
    <property type="match status" value="1"/>
</dbReference>
<evidence type="ECO:0000256" key="3">
    <source>
        <dbReference type="ARBA" id="ARBA00022475"/>
    </source>
</evidence>
<dbReference type="InterPro" id="IPR003593">
    <property type="entry name" value="AAA+_ATPase"/>
</dbReference>
<dbReference type="GO" id="GO:0016887">
    <property type="term" value="F:ATP hydrolysis activity"/>
    <property type="evidence" value="ECO:0007669"/>
    <property type="project" value="InterPro"/>
</dbReference>
<evidence type="ECO:0000256" key="6">
    <source>
        <dbReference type="ARBA" id="ARBA00022840"/>
    </source>
</evidence>
<evidence type="ECO:0000259" key="13">
    <source>
        <dbReference type="PROSITE" id="PS50929"/>
    </source>
</evidence>
<dbReference type="SMART" id="SM00382">
    <property type="entry name" value="AAA"/>
    <property type="match status" value="1"/>
</dbReference>
<dbReference type="FunFam" id="3.40.50.300:FF:000299">
    <property type="entry name" value="ABC transporter ATP-binding protein/permease"/>
    <property type="match status" value="1"/>
</dbReference>
<dbReference type="Gene3D" id="3.40.50.300">
    <property type="entry name" value="P-loop containing nucleotide triphosphate hydrolases"/>
    <property type="match status" value="1"/>
</dbReference>
<dbReference type="AlphaFoldDB" id="A0A448N268"/>
<keyword evidence="7 11" id="KW-1133">Transmembrane helix</keyword>
<dbReference type="PANTHER" id="PTHR24221:SF654">
    <property type="entry name" value="ATP-BINDING CASSETTE SUB-FAMILY B MEMBER 6"/>
    <property type="match status" value="1"/>
</dbReference>
<evidence type="ECO:0000256" key="10">
    <source>
        <dbReference type="SAM" id="MobiDB-lite"/>
    </source>
</evidence>
<feature type="transmembrane region" description="Helical" evidence="11">
    <location>
        <begin position="260"/>
        <end position="279"/>
    </location>
</feature>
<keyword evidence="4 11" id="KW-0812">Transmembrane</keyword>
<dbReference type="PROSITE" id="PS50929">
    <property type="entry name" value="ABC_TM1F"/>
    <property type="match status" value="1"/>
</dbReference>
<dbReference type="InterPro" id="IPR036640">
    <property type="entry name" value="ABC1_TM_sf"/>
</dbReference>
<sequence length="602" mass="63028">MHGDLASDVTALRRLWPAIRAYRGRFVQTVLASLAVQIGTVGAAVASAWLAGLALVTLDPGWPTGGDAVLSGLALLLVAAAAAGTWAEMYVAHDLAYLVLAAFRVRLFDRLRRTQPSRSDPRRSGDLSATAMSDVESLEWIYAHVFAQVGTAAVTILGGTVALALIDPVVLAVLVPATVLLLSVPWWFAGRATAHGAELRRASASYTSDIIDTVQGLSEIAEAGAMPRRRSQLDASWQRVERAGVRNALRGSVEAASGDLLVSLAAIGALFIVSLHVHAGQIPVSSAPIVVALIGAVLAPTATVASTLKELGGLRAAASRLFGLLDAPDATEPAAHPVAPRPTDEVLRVSSLWFGYDPGRPVLRELDFVLRRGEVVAVVGASGAGKSTLINLIRRFWDPDQGSIRVLGTDIRDLADADLRHHTAIVEQDVRVFAGSLRDNLTLGRPGAAPEVIATAVEDAQLGALVAGLPAGLDSPVGERGTGLSGGEAARLALARALVMEPDLLVLDEATANLDASIELELHRALTRTAAGRATLIVAHRRSTVERADRVIVLEDGRIIADTTPDGLAASGTWWNAPPGQAQQARPGEDEMLGGGEPGRSR</sequence>
<dbReference type="InterPro" id="IPR003439">
    <property type="entry name" value="ABC_transporter-like_ATP-bd"/>
</dbReference>
<keyword evidence="2" id="KW-0813">Transport</keyword>
<evidence type="ECO:0000256" key="7">
    <source>
        <dbReference type="ARBA" id="ARBA00022989"/>
    </source>
</evidence>
<evidence type="ECO:0000313" key="15">
    <source>
        <dbReference type="Proteomes" id="UP000273044"/>
    </source>
</evidence>